<sequence>MCKTKPARGKGYTSGASCITSVLLNDIAAKVNLDTGEFCTCVGKEDLFQIILPQWKNHLLQIEAVKFSSTSNDMYPLGILDTNLIFPHPTGSAIREHEVDITLNIDIPYPPLLRRTAYPEGPRAGEAMEKHIQELIQLSLLRKVGHNDEVKVTNPVILAWNNVKSRIDGYFRALDTQTVPDRYPAPRIQ</sequence>
<evidence type="ECO:0000313" key="2">
    <source>
        <dbReference type="Proteomes" id="UP000765509"/>
    </source>
</evidence>
<dbReference type="AlphaFoldDB" id="A0A9Q3DUQ7"/>
<comment type="caution">
    <text evidence="1">The sequence shown here is derived from an EMBL/GenBank/DDBJ whole genome shotgun (WGS) entry which is preliminary data.</text>
</comment>
<dbReference type="Proteomes" id="UP000765509">
    <property type="component" value="Unassembled WGS sequence"/>
</dbReference>
<keyword evidence="2" id="KW-1185">Reference proteome</keyword>
<name>A0A9Q3DUQ7_9BASI</name>
<dbReference type="EMBL" id="AVOT02020378">
    <property type="protein sequence ID" value="MBW0508522.1"/>
    <property type="molecule type" value="Genomic_DNA"/>
</dbReference>
<reference evidence="1" key="1">
    <citation type="submission" date="2021-03" db="EMBL/GenBank/DDBJ databases">
        <title>Draft genome sequence of rust myrtle Austropuccinia psidii MF-1, a brazilian biotype.</title>
        <authorList>
            <person name="Quecine M.C."/>
            <person name="Pachon D.M.R."/>
            <person name="Bonatelli M.L."/>
            <person name="Correr F.H."/>
            <person name="Franceschini L.M."/>
            <person name="Leite T.F."/>
            <person name="Margarido G.R.A."/>
            <person name="Almeida C.A."/>
            <person name="Ferrarezi J.A."/>
            <person name="Labate C.A."/>
        </authorList>
    </citation>
    <scope>NUCLEOTIDE SEQUENCE</scope>
    <source>
        <strain evidence="1">MF-1</strain>
    </source>
</reference>
<organism evidence="1 2">
    <name type="scientific">Austropuccinia psidii MF-1</name>
    <dbReference type="NCBI Taxonomy" id="1389203"/>
    <lineage>
        <taxon>Eukaryota</taxon>
        <taxon>Fungi</taxon>
        <taxon>Dikarya</taxon>
        <taxon>Basidiomycota</taxon>
        <taxon>Pucciniomycotina</taxon>
        <taxon>Pucciniomycetes</taxon>
        <taxon>Pucciniales</taxon>
        <taxon>Sphaerophragmiaceae</taxon>
        <taxon>Austropuccinia</taxon>
    </lineage>
</organism>
<evidence type="ECO:0000313" key="1">
    <source>
        <dbReference type="EMBL" id="MBW0508522.1"/>
    </source>
</evidence>
<proteinExistence type="predicted"/>
<gene>
    <name evidence="1" type="ORF">O181_048237</name>
</gene>
<dbReference type="OrthoDB" id="7733309at2759"/>
<protein>
    <submittedName>
        <fullName evidence="1">Uncharacterized protein</fullName>
    </submittedName>
</protein>
<accession>A0A9Q3DUQ7</accession>